<proteinExistence type="inferred from homology"/>
<dbReference type="InterPro" id="IPR053714">
    <property type="entry name" value="Iso_Racemase_Enz_sf"/>
</dbReference>
<evidence type="ECO:0000256" key="1">
    <source>
        <dbReference type="ARBA" id="ARBA00038414"/>
    </source>
</evidence>
<dbReference type="Pfam" id="PF01177">
    <property type="entry name" value="Asp_Glu_race"/>
    <property type="match status" value="1"/>
</dbReference>
<dbReference type="AlphaFoldDB" id="A0A7I9WA91"/>
<reference evidence="2 3" key="1">
    <citation type="journal article" date="2019" name="Emerg. Microbes Infect.">
        <title>Comprehensive subspecies identification of 175 nontuberculous mycobacteria species based on 7547 genomic profiles.</title>
        <authorList>
            <person name="Matsumoto Y."/>
            <person name="Kinjo T."/>
            <person name="Motooka D."/>
            <person name="Nabeya D."/>
            <person name="Jung N."/>
            <person name="Uechi K."/>
            <person name="Horii T."/>
            <person name="Iida T."/>
            <person name="Fujita J."/>
            <person name="Nakamura S."/>
        </authorList>
    </citation>
    <scope>NUCLEOTIDE SEQUENCE [LARGE SCALE GENOMIC DNA]</scope>
    <source>
        <strain evidence="2 3">JCM 6377</strain>
    </source>
</reference>
<dbReference type="InterPro" id="IPR015942">
    <property type="entry name" value="Asp/Glu/hydantoin_racemase"/>
</dbReference>
<name>A0A7I9WA91_MYCAG</name>
<dbReference type="GO" id="GO:0047661">
    <property type="term" value="F:amino-acid racemase activity"/>
    <property type="evidence" value="ECO:0007669"/>
    <property type="project" value="InterPro"/>
</dbReference>
<evidence type="ECO:0000313" key="2">
    <source>
        <dbReference type="EMBL" id="GFG54136.1"/>
    </source>
</evidence>
<comment type="caution">
    <text evidence="2">The sequence shown here is derived from an EMBL/GenBank/DDBJ whole genome shotgun (WGS) entry which is preliminary data.</text>
</comment>
<dbReference type="Gene3D" id="3.40.50.12500">
    <property type="match status" value="1"/>
</dbReference>
<evidence type="ECO:0000313" key="3">
    <source>
        <dbReference type="Proteomes" id="UP000465302"/>
    </source>
</evidence>
<accession>A0A7I9WA91</accession>
<gene>
    <name evidence="2" type="ORF">MAGR_55770</name>
</gene>
<comment type="similarity">
    <text evidence="1">Belongs to the HyuE racemase family.</text>
</comment>
<dbReference type="EMBL" id="BLKS01000001">
    <property type="protein sequence ID" value="GFG54136.1"/>
    <property type="molecule type" value="Genomic_DNA"/>
</dbReference>
<protein>
    <submittedName>
        <fullName evidence="2">Asp/Glu/hydantoin racemase</fullName>
    </submittedName>
</protein>
<dbReference type="Proteomes" id="UP000465302">
    <property type="component" value="Unassembled WGS sequence"/>
</dbReference>
<organism evidence="2 3">
    <name type="scientific">Mycolicibacterium agri</name>
    <name type="common">Mycobacterium agri</name>
    <dbReference type="NCBI Taxonomy" id="36811"/>
    <lineage>
        <taxon>Bacteria</taxon>
        <taxon>Bacillati</taxon>
        <taxon>Actinomycetota</taxon>
        <taxon>Actinomycetes</taxon>
        <taxon>Mycobacteriales</taxon>
        <taxon>Mycobacteriaceae</taxon>
        <taxon>Mycolicibacterium</taxon>
    </lineage>
</organism>
<sequence length="255" mass="27621">MSPPNPSITLRTRRNDVSEQPSAIAVILAQYPPEERKRREDAVRAAAPYGQPVEFLEIEGSVYKKGLTQYHRAVIAPLVARAALQAQRAGYSAVVPYGTLDLGIDEARHVVDIPVMGPGRTSTHIALTLGSRVSVLCYDQPHVVMFRKLLPSWGVTEGVTSIRPVDVPITEMASRTDELRKRFVEQSQRAIEDEGAEIILPLGMTMVPVLMSAASLSDEIGVPVVDPIASTLAVAAFLGSGGYTNSRVAYPHVEP</sequence>